<evidence type="ECO:0000256" key="1">
    <source>
        <dbReference type="ARBA" id="ARBA00010718"/>
    </source>
</evidence>
<keyword evidence="3" id="KW-0479">Metal-binding</keyword>
<dbReference type="PATRIC" id="fig|1302272.5.peg.833"/>
<keyword evidence="5" id="KW-0456">Lyase</keyword>
<evidence type="ECO:0000313" key="8">
    <source>
        <dbReference type="EMBL" id="KRK46942.1"/>
    </source>
</evidence>
<dbReference type="SMART" id="SM01057">
    <property type="entry name" value="Carb_anhydrase"/>
    <property type="match status" value="1"/>
</dbReference>
<dbReference type="EC" id="4.2.1.1" evidence="2"/>
<evidence type="ECO:0000256" key="4">
    <source>
        <dbReference type="ARBA" id="ARBA00022833"/>
    </source>
</evidence>
<dbReference type="CDD" id="cd03124">
    <property type="entry name" value="alpha_CA_prokaryotic_like"/>
    <property type="match status" value="1"/>
</dbReference>
<sequence>MGVSLMLNYREQASWPNAFGQQQSPIRLSSTLGANEGPSLPIMVKRSPLLTTVTNDQTTIKVIGNGTTQFFNRPSAFQQVHFHVPAEHVVDGHQAAMEIHLVHETGIGQKTVVALFAELGANNQPLQRLIDAFDAAAAVPVNLPLTDWLPQTPRGFHYLGSLTTPPLSEGVEWFVITNVAVTLSQDQLDWWQAHFPANNRALQPLNERIVERYGVK</sequence>
<dbReference type="STRING" id="1302272.FC96_GL000833"/>
<dbReference type="AlphaFoldDB" id="A0A0R1HJW2"/>
<dbReference type="GO" id="GO:0008270">
    <property type="term" value="F:zinc ion binding"/>
    <property type="evidence" value="ECO:0007669"/>
    <property type="project" value="InterPro"/>
</dbReference>
<evidence type="ECO:0000256" key="2">
    <source>
        <dbReference type="ARBA" id="ARBA00012925"/>
    </source>
</evidence>
<accession>A0A0R1HJW2</accession>
<reference evidence="8 9" key="1">
    <citation type="journal article" date="2015" name="Genome Announc.">
        <title>Expanding the biotechnology potential of lactobacilli through comparative genomics of 213 strains and associated genera.</title>
        <authorList>
            <person name="Sun Z."/>
            <person name="Harris H.M."/>
            <person name="McCann A."/>
            <person name="Guo C."/>
            <person name="Argimon S."/>
            <person name="Zhang W."/>
            <person name="Yang X."/>
            <person name="Jeffery I.B."/>
            <person name="Cooney J.C."/>
            <person name="Kagawa T.F."/>
            <person name="Liu W."/>
            <person name="Song Y."/>
            <person name="Salvetti E."/>
            <person name="Wrobel A."/>
            <person name="Rasinkangas P."/>
            <person name="Parkhill J."/>
            <person name="Rea M.C."/>
            <person name="O'Sullivan O."/>
            <person name="Ritari J."/>
            <person name="Douillard F.P."/>
            <person name="Paul Ross R."/>
            <person name="Yang R."/>
            <person name="Briner A.E."/>
            <person name="Felis G.E."/>
            <person name="de Vos W.M."/>
            <person name="Barrangou R."/>
            <person name="Klaenhammer T.R."/>
            <person name="Caufield P.W."/>
            <person name="Cui Y."/>
            <person name="Zhang H."/>
            <person name="O'Toole P.W."/>
        </authorList>
    </citation>
    <scope>NUCLEOTIDE SEQUENCE [LARGE SCALE GENOMIC DNA]</scope>
    <source>
        <strain evidence="8 9">JCM 15530</strain>
    </source>
</reference>
<evidence type="ECO:0000259" key="7">
    <source>
        <dbReference type="PROSITE" id="PS51144"/>
    </source>
</evidence>
<dbReference type="InterPro" id="IPR001148">
    <property type="entry name" value="CA_dom"/>
</dbReference>
<dbReference type="PROSITE" id="PS51144">
    <property type="entry name" value="ALPHA_CA_2"/>
    <property type="match status" value="1"/>
</dbReference>
<evidence type="ECO:0000256" key="6">
    <source>
        <dbReference type="ARBA" id="ARBA00048348"/>
    </source>
</evidence>
<dbReference type="PANTHER" id="PTHR18952">
    <property type="entry name" value="CARBONIC ANHYDRASE"/>
    <property type="match status" value="1"/>
</dbReference>
<evidence type="ECO:0000256" key="3">
    <source>
        <dbReference type="ARBA" id="ARBA00022723"/>
    </source>
</evidence>
<evidence type="ECO:0000313" key="9">
    <source>
        <dbReference type="Proteomes" id="UP000050911"/>
    </source>
</evidence>
<dbReference type="Pfam" id="PF00194">
    <property type="entry name" value="Carb_anhydrase"/>
    <property type="match status" value="1"/>
</dbReference>
<dbReference type="Gene3D" id="3.10.200.10">
    <property type="entry name" value="Alpha carbonic anhydrase"/>
    <property type="match status" value="1"/>
</dbReference>
<gene>
    <name evidence="8" type="ORF">FC96_GL000833</name>
</gene>
<proteinExistence type="inferred from homology"/>
<keyword evidence="4" id="KW-0862">Zinc</keyword>
<dbReference type="PANTHER" id="PTHR18952:SF265">
    <property type="entry name" value="CARBONIC ANHYDRASE"/>
    <property type="match status" value="1"/>
</dbReference>
<evidence type="ECO:0000256" key="5">
    <source>
        <dbReference type="ARBA" id="ARBA00023239"/>
    </source>
</evidence>
<dbReference type="GO" id="GO:0004089">
    <property type="term" value="F:carbonate dehydratase activity"/>
    <property type="evidence" value="ECO:0007669"/>
    <property type="project" value="UniProtKB-EC"/>
</dbReference>
<protein>
    <recommendedName>
        <fullName evidence="2">carbonic anhydrase</fullName>
        <ecNumber evidence="2">4.2.1.1</ecNumber>
    </recommendedName>
</protein>
<dbReference type="Proteomes" id="UP000050911">
    <property type="component" value="Unassembled WGS sequence"/>
</dbReference>
<dbReference type="InterPro" id="IPR036398">
    <property type="entry name" value="CA_dom_sf"/>
</dbReference>
<comment type="catalytic activity">
    <reaction evidence="6">
        <text>hydrogencarbonate + H(+) = CO2 + H2O</text>
        <dbReference type="Rhea" id="RHEA:10748"/>
        <dbReference type="ChEBI" id="CHEBI:15377"/>
        <dbReference type="ChEBI" id="CHEBI:15378"/>
        <dbReference type="ChEBI" id="CHEBI:16526"/>
        <dbReference type="ChEBI" id="CHEBI:17544"/>
        <dbReference type="EC" id="4.2.1.1"/>
    </reaction>
</comment>
<name>A0A0R1HJW2_9LACO</name>
<organism evidence="8 9">
    <name type="scientific">Secundilactobacillus kimchicus JCM 15530</name>
    <dbReference type="NCBI Taxonomy" id="1302272"/>
    <lineage>
        <taxon>Bacteria</taxon>
        <taxon>Bacillati</taxon>
        <taxon>Bacillota</taxon>
        <taxon>Bacilli</taxon>
        <taxon>Lactobacillales</taxon>
        <taxon>Lactobacillaceae</taxon>
        <taxon>Secundilactobacillus</taxon>
    </lineage>
</organism>
<comment type="similarity">
    <text evidence="1">Belongs to the alpha-carbonic anhydrase family.</text>
</comment>
<keyword evidence="9" id="KW-1185">Reference proteome</keyword>
<feature type="domain" description="Alpha-carbonic anhydrase" evidence="7">
    <location>
        <begin position="5"/>
        <end position="214"/>
    </location>
</feature>
<dbReference type="InterPro" id="IPR041891">
    <property type="entry name" value="Alpha_CA_prokaryot-like"/>
</dbReference>
<dbReference type="EMBL" id="AZCX01000014">
    <property type="protein sequence ID" value="KRK46942.1"/>
    <property type="molecule type" value="Genomic_DNA"/>
</dbReference>
<dbReference type="SUPFAM" id="SSF51069">
    <property type="entry name" value="Carbonic anhydrase"/>
    <property type="match status" value="1"/>
</dbReference>
<dbReference type="InterPro" id="IPR023561">
    <property type="entry name" value="Carbonic_anhydrase_a-class"/>
</dbReference>
<comment type="caution">
    <text evidence="8">The sequence shown here is derived from an EMBL/GenBank/DDBJ whole genome shotgun (WGS) entry which is preliminary data.</text>
</comment>